<sequence length="370" mass="42462">QVSFVKWALWYHGYRRPQLQRLAADGSAGSRELLLAFSWLLHCPGLLEQLLARNRVRTGDETSVCTCEDDLPKSQEGPSEAGSEDRVDVRYLQWLNGRLRLQWCSLHAQHQEQCKLLHKIHLFTSGSHMDQNLRHFSVTEADLIRHPESYKQLVQLLDSETTQLEAFLEWKQLEPVYWQWMETVLDDMAEEGSMCESQDAHVEKRRLPEVNSCCPWAVKLAGQMDRLSQDLLVLQEQLHQLVAQRRAAWWEKVATREELQKERFFATARKAQESIGLKLRGLTSLCAPQKNRMHGVCRLVLRNNQPASKMPLGQCVSREAAATVSAAEVIRELQVRKASLQTELQQLQQQCRHRLDGIAEGLEGVICVSP</sequence>
<feature type="non-terminal residue" evidence="2">
    <location>
        <position position="370"/>
    </location>
</feature>
<proteinExistence type="predicted"/>
<accession>A0A7K9G3T3</accession>
<evidence type="ECO:0000259" key="1">
    <source>
        <dbReference type="Pfam" id="PF14970"/>
    </source>
</evidence>
<comment type="caution">
    <text evidence="2">The sequence shown here is derived from an EMBL/GenBank/DDBJ whole genome shotgun (WGS) entry which is preliminary data.</text>
</comment>
<dbReference type="Proteomes" id="UP000573793">
    <property type="component" value="Unassembled WGS sequence"/>
</dbReference>
<evidence type="ECO:0000313" key="3">
    <source>
        <dbReference type="Proteomes" id="UP000573793"/>
    </source>
</evidence>
<dbReference type="AlphaFoldDB" id="A0A7K9G3T3"/>
<dbReference type="InterPro" id="IPR027996">
    <property type="entry name" value="TEDC1_dom"/>
</dbReference>
<dbReference type="InterPro" id="IPR043535">
    <property type="entry name" value="TEDC1"/>
</dbReference>
<dbReference type="PANTHER" id="PTHR35076">
    <property type="entry name" value="TUBULIN EPSILON AND DELTA COMPLEX PROTEIN 1"/>
    <property type="match status" value="1"/>
</dbReference>
<reference evidence="2 3" key="1">
    <citation type="submission" date="2019-09" db="EMBL/GenBank/DDBJ databases">
        <title>Bird 10,000 Genomes (B10K) Project - Family phase.</title>
        <authorList>
            <person name="Zhang G."/>
        </authorList>
    </citation>
    <scope>NUCLEOTIDE SEQUENCE [LARGE SCALE GENOMIC DNA]</scope>
    <source>
        <strain evidence="2">B10K-DU-001-19</strain>
        <tissue evidence="2">Muscle</tissue>
    </source>
</reference>
<keyword evidence="3" id="KW-1185">Reference proteome</keyword>
<dbReference type="Pfam" id="PF14970">
    <property type="entry name" value="TEDC1"/>
    <property type="match status" value="1"/>
</dbReference>
<feature type="domain" description="Tubulin epsilon and delta complex protein 1" evidence="1">
    <location>
        <begin position="13"/>
        <end position="186"/>
    </location>
</feature>
<dbReference type="EMBL" id="VWZM01001039">
    <property type="protein sequence ID" value="NXG95955.1"/>
    <property type="molecule type" value="Genomic_DNA"/>
</dbReference>
<protein>
    <submittedName>
        <fullName evidence="2">TEDC1 protein</fullName>
    </submittedName>
</protein>
<evidence type="ECO:0000313" key="2">
    <source>
        <dbReference type="EMBL" id="NXG95955.1"/>
    </source>
</evidence>
<gene>
    <name evidence="2" type="primary">Tedc1</name>
    <name evidence="2" type="ORF">LOXLEU_R11173</name>
</gene>
<organism evidence="2 3">
    <name type="scientific">Loxia leucoptera</name>
    <name type="common">White-winged crossbill</name>
    <dbReference type="NCBI Taxonomy" id="96539"/>
    <lineage>
        <taxon>Eukaryota</taxon>
        <taxon>Metazoa</taxon>
        <taxon>Chordata</taxon>
        <taxon>Craniata</taxon>
        <taxon>Vertebrata</taxon>
        <taxon>Euteleostomi</taxon>
        <taxon>Archelosauria</taxon>
        <taxon>Archosauria</taxon>
        <taxon>Dinosauria</taxon>
        <taxon>Saurischia</taxon>
        <taxon>Theropoda</taxon>
        <taxon>Coelurosauria</taxon>
        <taxon>Aves</taxon>
        <taxon>Neognathae</taxon>
        <taxon>Neoaves</taxon>
        <taxon>Telluraves</taxon>
        <taxon>Australaves</taxon>
        <taxon>Passeriformes</taxon>
        <taxon>Passeroidea</taxon>
        <taxon>Fringillidae</taxon>
        <taxon>Carduelinae</taxon>
        <taxon>Loxia</taxon>
    </lineage>
</organism>
<name>A0A7K9G3T3_LOXLE</name>
<dbReference type="PANTHER" id="PTHR35076:SF1">
    <property type="entry name" value="TUBULIN EPSILON AND DELTA COMPLEX PROTEIN 1"/>
    <property type="match status" value="1"/>
</dbReference>
<feature type="non-terminal residue" evidence="2">
    <location>
        <position position="1"/>
    </location>
</feature>